<evidence type="ECO:0000256" key="7">
    <source>
        <dbReference type="RuleBase" id="RU003313"/>
    </source>
</evidence>
<evidence type="ECO:0000256" key="2">
    <source>
        <dbReference type="ARBA" id="ARBA00022694"/>
    </source>
</evidence>
<comment type="subunit">
    <text evidence="6">Homodimer. Heterotetramer of two MnmE and two MnmG subunits.</text>
</comment>
<feature type="binding site" evidence="6">
    <location>
        <position position="120"/>
    </location>
    <ligand>
        <name>(6S)-5-formyl-5,6,7,8-tetrahydrofolate</name>
        <dbReference type="ChEBI" id="CHEBI:57457"/>
    </ligand>
</feature>
<dbReference type="InterPro" id="IPR031168">
    <property type="entry name" value="G_TrmE"/>
</dbReference>
<comment type="function">
    <text evidence="6">Exhibits a very high intrinsic GTPase hydrolysis rate. Involved in the addition of a carboxymethylaminomethyl (cmnm) group at the wobble position (U34) of certain tRNAs, forming tRNA-cmnm(5)s(2)U34.</text>
</comment>
<dbReference type="NCBIfam" id="TIGR00231">
    <property type="entry name" value="small_GTP"/>
    <property type="match status" value="1"/>
</dbReference>
<dbReference type="RefSeq" id="WP_379956680.1">
    <property type="nucleotide sequence ID" value="NZ_JAUYVI010000005.1"/>
</dbReference>
<feature type="binding site" evidence="6">
    <location>
        <begin position="270"/>
        <end position="273"/>
    </location>
    <ligand>
        <name>GTP</name>
        <dbReference type="ChEBI" id="CHEBI:37565"/>
    </ligand>
</feature>
<keyword evidence="2 6" id="KW-0819">tRNA processing</keyword>
<dbReference type="CDD" id="cd14858">
    <property type="entry name" value="TrmE_N"/>
    <property type="match status" value="1"/>
</dbReference>
<dbReference type="InterPro" id="IPR005225">
    <property type="entry name" value="Small_GTP-bd"/>
</dbReference>
<dbReference type="Pfam" id="PF10396">
    <property type="entry name" value="TrmE_N"/>
    <property type="match status" value="1"/>
</dbReference>
<keyword evidence="6" id="KW-0963">Cytoplasm</keyword>
<feature type="binding site" evidence="6">
    <location>
        <position position="81"/>
    </location>
    <ligand>
        <name>(6S)-5-formyl-5,6,7,8-tetrahydrofolate</name>
        <dbReference type="ChEBI" id="CHEBI:57457"/>
    </ligand>
</feature>
<dbReference type="Pfam" id="PF12631">
    <property type="entry name" value="MnmE_helical"/>
    <property type="match status" value="1"/>
</dbReference>
<dbReference type="InterPro" id="IPR018948">
    <property type="entry name" value="GTP-bd_TrmE_N"/>
</dbReference>
<keyword evidence="6" id="KW-0479">Metal-binding</keyword>
<protein>
    <recommendedName>
        <fullName evidence="6">tRNA modification GTPase MnmE</fullName>
        <ecNumber evidence="6">3.6.-.-</ecNumber>
    </recommendedName>
</protein>
<feature type="binding site" evidence="6">
    <location>
        <position position="251"/>
    </location>
    <ligand>
        <name>Mg(2+)</name>
        <dbReference type="ChEBI" id="CHEBI:18420"/>
    </ligand>
</feature>
<comment type="caution">
    <text evidence="6">Lacks conserved residue(s) required for the propagation of feature annotation.</text>
</comment>
<evidence type="ECO:0000313" key="10">
    <source>
        <dbReference type="Proteomes" id="UP001230156"/>
    </source>
</evidence>
<dbReference type="SUPFAM" id="SSF52540">
    <property type="entry name" value="P-loop containing nucleoside triphosphate hydrolases"/>
    <property type="match status" value="1"/>
</dbReference>
<evidence type="ECO:0000256" key="3">
    <source>
        <dbReference type="ARBA" id="ARBA00022741"/>
    </source>
</evidence>
<dbReference type="Gene3D" id="1.20.120.430">
    <property type="entry name" value="tRNA modification GTPase MnmE domain 2"/>
    <property type="match status" value="1"/>
</dbReference>
<dbReference type="GO" id="GO:0016787">
    <property type="term" value="F:hydrolase activity"/>
    <property type="evidence" value="ECO:0007669"/>
    <property type="project" value="UniProtKB-KW"/>
</dbReference>
<dbReference type="CDD" id="cd04164">
    <property type="entry name" value="trmE"/>
    <property type="match status" value="1"/>
</dbReference>
<dbReference type="PANTHER" id="PTHR42714">
    <property type="entry name" value="TRNA MODIFICATION GTPASE GTPBP3"/>
    <property type="match status" value="1"/>
</dbReference>
<dbReference type="NCBIfam" id="NF003661">
    <property type="entry name" value="PRK05291.1-3"/>
    <property type="match status" value="1"/>
</dbReference>
<dbReference type="Gene3D" id="3.40.50.300">
    <property type="entry name" value="P-loop containing nucleotide triphosphate hydrolases"/>
    <property type="match status" value="1"/>
</dbReference>
<feature type="binding site" evidence="6">
    <location>
        <position position="230"/>
    </location>
    <ligand>
        <name>Mg(2+)</name>
        <dbReference type="ChEBI" id="CHEBI:18420"/>
    </ligand>
</feature>
<organism evidence="9 10">
    <name type="scientific">Dongia sedimenti</name>
    <dbReference type="NCBI Taxonomy" id="3064282"/>
    <lineage>
        <taxon>Bacteria</taxon>
        <taxon>Pseudomonadati</taxon>
        <taxon>Pseudomonadota</taxon>
        <taxon>Alphaproteobacteria</taxon>
        <taxon>Rhodospirillales</taxon>
        <taxon>Dongiaceae</taxon>
        <taxon>Dongia</taxon>
    </lineage>
</organism>
<sequence length="442" mass="46678">MSTTIFALATPAGRSGVAIIRISGPDCGDVLRAITQRDLPAPRVATRRKFYAAKTPSAIIDDGLALWFPGPASFTGEDMAELHIHGGPAVIAAMAESLAAHGLQAAEPGAFTRRAFDNGKLDLTEVEGLADLIAAETEAQRRQALRQLEGAFGDRVEAWRGGLLGALARIEAAIDFPEEDLPGGLVEGVDEAMRAIGDEIARTLDDDHRGERLRDGLSVVILGAPNAGKSSLMNALAKRDVAIVSDEAGTTRDVIELHLDLGGYPVLLADTAGLRESGNKIETEGVRRALDRASRADLKVIVIDGAVWPVIPDAIRAQIDAASILVLNKADLLPGPLQAIAGHQPIAISALTGAGLSDLLVTLKERAAGLLASGDQPVLTRLRHREALADCRLALSRGLAVGPVELKAEELRLATRALGRITGRVEVEDVLDVIFREFCIGK</sequence>
<gene>
    <name evidence="6 9" type="primary">mnmE</name>
    <name evidence="6" type="synonym">trmE</name>
    <name evidence="9" type="ORF">Q8A70_15400</name>
</gene>
<comment type="caution">
    <text evidence="9">The sequence shown here is derived from an EMBL/GenBank/DDBJ whole genome shotgun (WGS) entry which is preliminary data.</text>
</comment>
<dbReference type="EMBL" id="JAUYVI010000005">
    <property type="protein sequence ID" value="MDQ7249072.1"/>
    <property type="molecule type" value="Genomic_DNA"/>
</dbReference>
<feature type="binding site" evidence="6">
    <location>
        <begin position="226"/>
        <end position="231"/>
    </location>
    <ligand>
        <name>GTP</name>
        <dbReference type="ChEBI" id="CHEBI:37565"/>
    </ligand>
</feature>
<comment type="cofactor">
    <cofactor evidence="6">
        <name>K(+)</name>
        <dbReference type="ChEBI" id="CHEBI:29103"/>
    </cofactor>
    <text evidence="6">Binds 1 potassium ion per subunit.</text>
</comment>
<dbReference type="PROSITE" id="PS51709">
    <property type="entry name" value="G_TRME"/>
    <property type="match status" value="1"/>
</dbReference>
<feature type="binding site" evidence="6">
    <location>
        <begin position="328"/>
        <end position="331"/>
    </location>
    <ligand>
        <name>GTP</name>
        <dbReference type="ChEBI" id="CHEBI:37565"/>
    </ligand>
</feature>
<keyword evidence="4 6" id="KW-0630">Potassium</keyword>
<dbReference type="Proteomes" id="UP001230156">
    <property type="component" value="Unassembled WGS sequence"/>
</dbReference>
<dbReference type="InterPro" id="IPR004520">
    <property type="entry name" value="GTPase_MnmE"/>
</dbReference>
<dbReference type="PANTHER" id="PTHR42714:SF2">
    <property type="entry name" value="TRNA MODIFICATION GTPASE GTPBP3, MITOCHONDRIAL"/>
    <property type="match status" value="1"/>
</dbReference>
<comment type="similarity">
    <text evidence="1 6 7">Belongs to the TRAFAC class TrmE-Era-EngA-EngB-Septin-like GTPase superfamily. TrmE GTPase family.</text>
</comment>
<evidence type="ECO:0000256" key="4">
    <source>
        <dbReference type="ARBA" id="ARBA00022958"/>
    </source>
</evidence>
<comment type="subcellular location">
    <subcellularLocation>
        <location evidence="6">Cytoplasm</location>
    </subcellularLocation>
</comment>
<dbReference type="InterPro" id="IPR025867">
    <property type="entry name" value="MnmE_helical"/>
</dbReference>
<dbReference type="InterPro" id="IPR027368">
    <property type="entry name" value="MnmE_dom2"/>
</dbReference>
<keyword evidence="3 6" id="KW-0547">Nucleotide-binding</keyword>
<evidence type="ECO:0000313" key="9">
    <source>
        <dbReference type="EMBL" id="MDQ7249072.1"/>
    </source>
</evidence>
<feature type="binding site" evidence="6">
    <location>
        <position position="442"/>
    </location>
    <ligand>
        <name>(6S)-5-formyl-5,6,7,8-tetrahydrofolate</name>
        <dbReference type="ChEBI" id="CHEBI:57457"/>
    </ligand>
</feature>
<keyword evidence="6" id="KW-0460">Magnesium</keyword>
<dbReference type="EC" id="3.6.-.-" evidence="6"/>
<dbReference type="InterPro" id="IPR006073">
    <property type="entry name" value="GTP-bd"/>
</dbReference>
<feature type="binding site" evidence="6">
    <location>
        <position position="21"/>
    </location>
    <ligand>
        <name>(6S)-5-formyl-5,6,7,8-tetrahydrofolate</name>
        <dbReference type="ChEBI" id="CHEBI:57457"/>
    </ligand>
</feature>
<dbReference type="HAMAP" id="MF_00379">
    <property type="entry name" value="GTPase_MnmE"/>
    <property type="match status" value="1"/>
</dbReference>
<dbReference type="SUPFAM" id="SSF116878">
    <property type="entry name" value="TrmE connector domain"/>
    <property type="match status" value="1"/>
</dbReference>
<dbReference type="NCBIfam" id="TIGR00450">
    <property type="entry name" value="mnmE_trmE_thdF"/>
    <property type="match status" value="1"/>
</dbReference>
<evidence type="ECO:0000256" key="1">
    <source>
        <dbReference type="ARBA" id="ARBA00011043"/>
    </source>
</evidence>
<accession>A0ABU0YPG2</accession>
<dbReference type="InterPro" id="IPR027417">
    <property type="entry name" value="P-loop_NTPase"/>
</dbReference>
<dbReference type="Pfam" id="PF01926">
    <property type="entry name" value="MMR_HSR1"/>
    <property type="match status" value="1"/>
</dbReference>
<keyword evidence="6 9" id="KW-0378">Hydrolase</keyword>
<reference evidence="10" key="1">
    <citation type="submission" date="2023-08" db="EMBL/GenBank/DDBJ databases">
        <title>Rhodospirillaceae gen. nov., a novel taxon isolated from the Yangtze River Yuezi River estuary sludge.</title>
        <authorList>
            <person name="Ruan L."/>
        </authorList>
    </citation>
    <scope>NUCLEOTIDE SEQUENCE [LARGE SCALE GENOMIC DNA]</scope>
    <source>
        <strain evidence="10">R-7</strain>
    </source>
</reference>
<dbReference type="Gene3D" id="3.30.1360.120">
    <property type="entry name" value="Probable tRNA modification gtpase trme, domain 1"/>
    <property type="match status" value="1"/>
</dbReference>
<evidence type="ECO:0000256" key="5">
    <source>
        <dbReference type="ARBA" id="ARBA00023134"/>
    </source>
</evidence>
<evidence type="ECO:0000256" key="6">
    <source>
        <dbReference type="HAMAP-Rule" id="MF_00379"/>
    </source>
</evidence>
<proteinExistence type="inferred from homology"/>
<feature type="binding site" evidence="6">
    <location>
        <begin position="245"/>
        <end position="251"/>
    </location>
    <ligand>
        <name>GTP</name>
        <dbReference type="ChEBI" id="CHEBI:37565"/>
    </ligand>
</feature>
<name>A0ABU0YPG2_9PROT</name>
<feature type="domain" description="TrmE-type G" evidence="8">
    <location>
        <begin position="216"/>
        <end position="368"/>
    </location>
</feature>
<dbReference type="InterPro" id="IPR027266">
    <property type="entry name" value="TrmE/GcvT-like"/>
</dbReference>
<evidence type="ECO:0000259" key="8">
    <source>
        <dbReference type="PROSITE" id="PS51709"/>
    </source>
</evidence>
<keyword evidence="10" id="KW-1185">Reference proteome</keyword>
<keyword evidence="5 6" id="KW-0342">GTP-binding</keyword>